<keyword evidence="13" id="KW-1208">Phospholipid metabolism</keyword>
<evidence type="ECO:0000256" key="5">
    <source>
        <dbReference type="ARBA" id="ARBA00013170"/>
    </source>
</evidence>
<comment type="catalytic activity">
    <reaction evidence="14">
        <text>a CDP-1,2-diacyl-sn-glycerol + sn-glycerol 3-phosphate = a 1,2-diacyl-sn-glycero-3-phospho-(1'-sn-glycero-3'-phosphate) + CMP + H(+)</text>
        <dbReference type="Rhea" id="RHEA:12593"/>
        <dbReference type="ChEBI" id="CHEBI:15378"/>
        <dbReference type="ChEBI" id="CHEBI:57597"/>
        <dbReference type="ChEBI" id="CHEBI:58332"/>
        <dbReference type="ChEBI" id="CHEBI:60110"/>
        <dbReference type="ChEBI" id="CHEBI:60377"/>
        <dbReference type="EC" id="2.7.8.5"/>
    </reaction>
</comment>
<gene>
    <name evidence="16" type="ORF">GIW81_13570</name>
</gene>
<evidence type="ECO:0000256" key="6">
    <source>
        <dbReference type="ARBA" id="ARBA00014944"/>
    </source>
</evidence>
<comment type="caution">
    <text evidence="16">The sequence shown here is derived from an EMBL/GenBank/DDBJ whole genome shotgun (WGS) entry which is preliminary data.</text>
</comment>
<comment type="subcellular location">
    <subcellularLocation>
        <location evidence="1">Membrane</location>
        <topology evidence="1">Multi-pass membrane protein</topology>
    </subcellularLocation>
</comment>
<keyword evidence="16" id="KW-0808">Transferase</keyword>
<dbReference type="GO" id="GO:0046474">
    <property type="term" value="P:glycerophospholipid biosynthetic process"/>
    <property type="evidence" value="ECO:0007669"/>
    <property type="project" value="TreeGrafter"/>
</dbReference>
<evidence type="ECO:0000256" key="7">
    <source>
        <dbReference type="ARBA" id="ARBA00022516"/>
    </source>
</evidence>
<dbReference type="InterPro" id="IPR050324">
    <property type="entry name" value="CDP-alcohol_PTase-I"/>
</dbReference>
<feature type="transmembrane region" description="Helical" evidence="15">
    <location>
        <begin position="148"/>
        <end position="168"/>
    </location>
</feature>
<keyword evidence="12" id="KW-0594">Phospholipid biosynthesis</keyword>
<accession>A0A6I3KLR5</accession>
<keyword evidence="10" id="KW-0443">Lipid metabolism</keyword>
<evidence type="ECO:0000313" key="16">
    <source>
        <dbReference type="EMBL" id="MTD95363.1"/>
    </source>
</evidence>
<dbReference type="PIRSF" id="PIRSF000847">
    <property type="entry name" value="Phos_ph_gly_syn"/>
    <property type="match status" value="1"/>
</dbReference>
<name>A0A6I3KLR5_9HYPH</name>
<organism evidence="16 17">
    <name type="scientific">Hyphomicrobium album</name>
    <dbReference type="NCBI Taxonomy" id="2665159"/>
    <lineage>
        <taxon>Bacteria</taxon>
        <taxon>Pseudomonadati</taxon>
        <taxon>Pseudomonadota</taxon>
        <taxon>Alphaproteobacteria</taxon>
        <taxon>Hyphomicrobiales</taxon>
        <taxon>Hyphomicrobiaceae</taxon>
        <taxon>Hyphomicrobium</taxon>
    </lineage>
</organism>
<comment type="pathway">
    <text evidence="2">Phospholipid metabolism; phosphatidylglycerol biosynthesis; phosphatidylglycerol from CDP-diacylglycerol: step 1/2.</text>
</comment>
<evidence type="ECO:0000256" key="1">
    <source>
        <dbReference type="ARBA" id="ARBA00004141"/>
    </source>
</evidence>
<keyword evidence="7" id="KW-0444">Lipid biosynthesis</keyword>
<evidence type="ECO:0000256" key="4">
    <source>
        <dbReference type="ARBA" id="ARBA00010441"/>
    </source>
</evidence>
<dbReference type="GO" id="GO:0008444">
    <property type="term" value="F:CDP-diacylglycerol-glycerol-3-phosphate 3-phosphatidyltransferase activity"/>
    <property type="evidence" value="ECO:0007669"/>
    <property type="project" value="UniProtKB-EC"/>
</dbReference>
<dbReference type="PANTHER" id="PTHR14269:SF62">
    <property type="entry name" value="CDP-DIACYLGLYCEROL--GLYCEROL-3-PHOSPHATE 3-PHOSPHATIDYLTRANSFERASE 1, CHLOROPLASTIC"/>
    <property type="match status" value="1"/>
</dbReference>
<keyword evidence="9 15" id="KW-1133">Transmembrane helix</keyword>
<dbReference type="PANTHER" id="PTHR14269">
    <property type="entry name" value="CDP-DIACYLGLYCEROL--GLYCEROL-3-PHOSPHATE 3-PHOSPHATIDYLTRANSFERASE-RELATED"/>
    <property type="match status" value="1"/>
</dbReference>
<dbReference type="Gene3D" id="1.20.120.1760">
    <property type="match status" value="1"/>
</dbReference>
<evidence type="ECO:0000256" key="11">
    <source>
        <dbReference type="ARBA" id="ARBA00023136"/>
    </source>
</evidence>
<evidence type="ECO:0000256" key="15">
    <source>
        <dbReference type="SAM" id="Phobius"/>
    </source>
</evidence>
<reference evidence="16 17" key="1">
    <citation type="submission" date="2019-11" db="EMBL/GenBank/DDBJ databases">
        <title>Identification of a novel strain.</title>
        <authorList>
            <person name="Xu Q."/>
            <person name="Wang G."/>
        </authorList>
    </citation>
    <scope>NUCLEOTIDE SEQUENCE [LARGE SCALE GENOMIC DNA]</scope>
    <source>
        <strain evidence="17">xq</strain>
    </source>
</reference>
<dbReference type="EC" id="2.7.8.5" evidence="5"/>
<evidence type="ECO:0000256" key="13">
    <source>
        <dbReference type="ARBA" id="ARBA00023264"/>
    </source>
</evidence>
<comment type="pathway">
    <text evidence="3">Lipid metabolism.</text>
</comment>
<dbReference type="FunFam" id="1.20.120.1760:FF:000033">
    <property type="entry name" value="CDP-alcohol phosphatidyltransferase"/>
    <property type="match status" value="1"/>
</dbReference>
<protein>
    <recommendedName>
        <fullName evidence="6">CDP-diacylglycerol--glycerol-3-phosphate 3-phosphatidyltransferase</fullName>
        <ecNumber evidence="5">2.7.8.5</ecNumber>
    </recommendedName>
</protein>
<dbReference type="InterPro" id="IPR043130">
    <property type="entry name" value="CDP-OH_PTrfase_TM_dom"/>
</dbReference>
<dbReference type="GO" id="GO:0016020">
    <property type="term" value="C:membrane"/>
    <property type="evidence" value="ECO:0007669"/>
    <property type="project" value="UniProtKB-SubCell"/>
</dbReference>
<evidence type="ECO:0000256" key="12">
    <source>
        <dbReference type="ARBA" id="ARBA00023209"/>
    </source>
</evidence>
<evidence type="ECO:0000256" key="10">
    <source>
        <dbReference type="ARBA" id="ARBA00023098"/>
    </source>
</evidence>
<evidence type="ECO:0000256" key="14">
    <source>
        <dbReference type="ARBA" id="ARBA00048586"/>
    </source>
</evidence>
<dbReference type="Proteomes" id="UP000440694">
    <property type="component" value="Unassembled WGS sequence"/>
</dbReference>
<keyword evidence="17" id="KW-1185">Reference proteome</keyword>
<keyword evidence="8 15" id="KW-0812">Transmembrane</keyword>
<evidence type="ECO:0000256" key="2">
    <source>
        <dbReference type="ARBA" id="ARBA00005042"/>
    </source>
</evidence>
<feature type="transmembrane region" description="Helical" evidence="15">
    <location>
        <begin position="59"/>
        <end position="79"/>
    </location>
</feature>
<dbReference type="AlphaFoldDB" id="A0A6I3KLR5"/>
<dbReference type="InterPro" id="IPR000462">
    <property type="entry name" value="CDP-OH_P_trans"/>
</dbReference>
<dbReference type="EMBL" id="WMBQ01000002">
    <property type="protein sequence ID" value="MTD95363.1"/>
    <property type="molecule type" value="Genomic_DNA"/>
</dbReference>
<keyword evidence="11 15" id="KW-0472">Membrane</keyword>
<evidence type="ECO:0000256" key="9">
    <source>
        <dbReference type="ARBA" id="ARBA00022989"/>
    </source>
</evidence>
<sequence>MNLPNLITLLRVILVPVVFWLLITGQTELAFILFIVAGISDAVDGYLAKTFGWQTELGAYLDPLADKLLLVSIFLALGVDGKLPLWLVVAVVSRDILIVAAVMLSWVLGNPVRIRPLIVSKANTVAQIVLAGTVLADEGFGLGLGWPRFVLVWLTGILTFASLAAYLLSWLRHMSGNESPDARG</sequence>
<evidence type="ECO:0000256" key="8">
    <source>
        <dbReference type="ARBA" id="ARBA00022692"/>
    </source>
</evidence>
<dbReference type="InterPro" id="IPR004570">
    <property type="entry name" value="Phosphatidylglycerol_P_synth"/>
</dbReference>
<proteinExistence type="inferred from homology"/>
<dbReference type="Pfam" id="PF01066">
    <property type="entry name" value="CDP-OH_P_transf"/>
    <property type="match status" value="1"/>
</dbReference>
<comment type="similarity">
    <text evidence="4">Belongs to the CDP-alcohol phosphatidyltransferase class-I family.</text>
</comment>
<evidence type="ECO:0000313" key="17">
    <source>
        <dbReference type="Proteomes" id="UP000440694"/>
    </source>
</evidence>
<dbReference type="RefSeq" id="WP_154740760.1">
    <property type="nucleotide sequence ID" value="NZ_WMBQ01000002.1"/>
</dbReference>
<evidence type="ECO:0000256" key="3">
    <source>
        <dbReference type="ARBA" id="ARBA00005189"/>
    </source>
</evidence>